<dbReference type="KEGG" id="cvr:CHLNCDRAFT_145188"/>
<keyword evidence="4" id="KW-0653">Protein transport</keyword>
<dbReference type="GO" id="GO:0000145">
    <property type="term" value="C:exocyst"/>
    <property type="evidence" value="ECO:0007669"/>
    <property type="project" value="UniProtKB-UniRule"/>
</dbReference>
<comment type="function">
    <text evidence="4">Component of the exocyst complex involved in the docking of exocytic vesicles with fusion sites on the plasma membrane.</text>
</comment>
<dbReference type="GO" id="GO:0006887">
    <property type="term" value="P:exocytosis"/>
    <property type="evidence" value="ECO:0007669"/>
    <property type="project" value="UniProtKB-KW"/>
</dbReference>
<reference evidence="6 7" key="1">
    <citation type="journal article" date="2010" name="Plant Cell">
        <title>The Chlorella variabilis NC64A genome reveals adaptation to photosymbiosis, coevolution with viruses, and cryptic sex.</title>
        <authorList>
            <person name="Blanc G."/>
            <person name="Duncan G."/>
            <person name="Agarkova I."/>
            <person name="Borodovsky M."/>
            <person name="Gurnon J."/>
            <person name="Kuo A."/>
            <person name="Lindquist E."/>
            <person name="Lucas S."/>
            <person name="Pangilinan J."/>
            <person name="Polle J."/>
            <person name="Salamov A."/>
            <person name="Terry A."/>
            <person name="Yamada T."/>
            <person name="Dunigan D.D."/>
            <person name="Grigoriev I.V."/>
            <person name="Claverie J.M."/>
            <person name="Van Etten J.L."/>
        </authorList>
    </citation>
    <scope>NUCLEOTIDE SEQUENCE [LARGE SCALE GENOMIC DNA]</scope>
    <source>
        <strain evidence="6 7">NC64A</strain>
    </source>
</reference>
<keyword evidence="2 4" id="KW-0813">Transport</keyword>
<dbReference type="Proteomes" id="UP000008141">
    <property type="component" value="Unassembled WGS sequence"/>
</dbReference>
<keyword evidence="7" id="KW-1185">Reference proteome</keyword>
<dbReference type="GO" id="GO:0006893">
    <property type="term" value="P:Golgi to plasma membrane transport"/>
    <property type="evidence" value="ECO:0007669"/>
    <property type="project" value="UniProtKB-UniRule"/>
</dbReference>
<evidence type="ECO:0000256" key="1">
    <source>
        <dbReference type="ARBA" id="ARBA00010578"/>
    </source>
</evidence>
<dbReference type="InterPro" id="IPR029175">
    <property type="entry name" value="EXOC2/Sec5"/>
</dbReference>
<gene>
    <name evidence="6" type="ORF">CHLNCDRAFT_145188</name>
</gene>
<dbReference type="GO" id="GO:0015031">
    <property type="term" value="P:protein transport"/>
    <property type="evidence" value="ECO:0007669"/>
    <property type="project" value="UniProtKB-KW"/>
</dbReference>
<feature type="domain" description="Exocyst complex component EXOC2/Sec5 N-terminal" evidence="5">
    <location>
        <begin position="60"/>
        <end position="188"/>
    </location>
</feature>
<feature type="non-terminal residue" evidence="6">
    <location>
        <position position="1"/>
    </location>
</feature>
<evidence type="ECO:0000313" key="7">
    <source>
        <dbReference type="Proteomes" id="UP000008141"/>
    </source>
</evidence>
<evidence type="ECO:0000259" key="5">
    <source>
        <dbReference type="Pfam" id="PF15469"/>
    </source>
</evidence>
<dbReference type="AlphaFoldDB" id="E1ZU78"/>
<dbReference type="Pfam" id="PF15469">
    <property type="entry name" value="Sec5"/>
    <property type="match status" value="1"/>
</dbReference>
<evidence type="ECO:0000256" key="3">
    <source>
        <dbReference type="ARBA" id="ARBA00022483"/>
    </source>
</evidence>
<comment type="similarity">
    <text evidence="1 4">Belongs to the SEC5 family.</text>
</comment>
<dbReference type="RefSeq" id="XP_005852303.1">
    <property type="nucleotide sequence ID" value="XM_005852241.1"/>
</dbReference>
<protein>
    <recommendedName>
        <fullName evidence="4">Exocyst complex component SEC5</fullName>
    </recommendedName>
</protein>
<dbReference type="PANTHER" id="PTHR13043">
    <property type="entry name" value="EXOCYST COMPLEX COMPONENT SEC5"/>
    <property type="match status" value="1"/>
</dbReference>
<dbReference type="GeneID" id="17350050"/>
<evidence type="ECO:0000313" key="6">
    <source>
        <dbReference type="EMBL" id="EFN50616.1"/>
    </source>
</evidence>
<dbReference type="InterPro" id="IPR039481">
    <property type="entry name" value="EXOC2/Sec5_N_dom"/>
</dbReference>
<organism evidence="7">
    <name type="scientific">Chlorella variabilis</name>
    <name type="common">Green alga</name>
    <dbReference type="NCBI Taxonomy" id="554065"/>
    <lineage>
        <taxon>Eukaryota</taxon>
        <taxon>Viridiplantae</taxon>
        <taxon>Chlorophyta</taxon>
        <taxon>core chlorophytes</taxon>
        <taxon>Trebouxiophyceae</taxon>
        <taxon>Chlorellales</taxon>
        <taxon>Chlorellaceae</taxon>
        <taxon>Chlorella clade</taxon>
        <taxon>Chlorella</taxon>
    </lineage>
</organism>
<keyword evidence="3 4" id="KW-0268">Exocytosis</keyword>
<dbReference type="STRING" id="554065.E1ZU78"/>
<dbReference type="eggNOG" id="KOG2347">
    <property type="taxonomic scope" value="Eukaryota"/>
</dbReference>
<accession>E1ZU78</accession>
<evidence type="ECO:0000256" key="2">
    <source>
        <dbReference type="ARBA" id="ARBA00022448"/>
    </source>
</evidence>
<evidence type="ECO:0000256" key="4">
    <source>
        <dbReference type="RuleBase" id="RU365069"/>
    </source>
</evidence>
<dbReference type="EMBL" id="GL433914">
    <property type="protein sequence ID" value="EFN50616.1"/>
    <property type="molecule type" value="Genomic_DNA"/>
</dbReference>
<sequence>SLAAEAASAAGAPRGAAAATLSPSRRLLVLCANLAAVRGRLLPAQYARWAALLQAGGGGRELQAAAAAAAAELEAVETRLAAAYIDRKQAVLDEAMEQLLFADGTAWEAAPPPVALRPAALDLVHAVVAVQAELAAVAPSLLAEALEELLLGTLDGFTQVLSQGVPPASPGGVLQLWLEAAFLLAAVGGLGGGSEVLAAAGRRLRAAADARLEAAVAAAAAGAAAGEEAAEQLAAWADGGQPTAAACRLRLEAMCEKAQAGARASLAPLQQLAAPRR</sequence>
<dbReference type="InParanoid" id="E1ZU78"/>
<name>E1ZU78_CHLVA</name>
<proteinExistence type="inferred from homology"/>
<dbReference type="PANTHER" id="PTHR13043:SF1">
    <property type="entry name" value="EXOCYST COMPLEX COMPONENT 2"/>
    <property type="match status" value="1"/>
</dbReference>
<comment type="subunit">
    <text evidence="4">Component of the exocyst complex.</text>
</comment>